<sequence>MTKIGGFGIVLLTGLLMVLPIAGMAAEVSGLYEAEVQVFSQKRSERATAMAAALAEVVVKVSGRRDAAELKGVVRSIRRPARFLQQYRYSALSAEQREQALQEAALNNVSRADPQIVLFHFDKAAVDKVLRDNGLPVWGATRPATLAWLAVQNEGKRYLLGADSPEPVRELLAREAQRRGLALLLPLMDLQDQQALPFADVWGNFREPIMQASLRYRTESVLVGRMYRTVSGEWQAQWTLLEGGQTQSWAAAGTLPVEVIDEGVSGAIRVLASRYAPVAGEQADLLPVTIIDVRTLRDYARVTRYLKSLQQVEHVQVTQVDADQITFELDVEGGPEAIAQTIALGHVLQRYQPPMMANGELLSWTKRNTQTYQLLP</sequence>
<reference evidence="1" key="1">
    <citation type="submission" date="2018-06" db="EMBL/GenBank/DDBJ databases">
        <authorList>
            <person name="Zhirakovskaya E."/>
        </authorList>
    </citation>
    <scope>NUCLEOTIDE SEQUENCE</scope>
</reference>
<proteinExistence type="predicted"/>
<accession>A0A3B1AP09</accession>
<dbReference type="InterPro" id="IPR018642">
    <property type="entry name" value="DUF2066"/>
</dbReference>
<dbReference type="EMBL" id="UOFV01000019">
    <property type="protein sequence ID" value="VAW94426.1"/>
    <property type="molecule type" value="Genomic_DNA"/>
</dbReference>
<name>A0A3B1AP09_9ZZZZ</name>
<dbReference type="AlphaFoldDB" id="A0A3B1AP09"/>
<evidence type="ECO:0008006" key="2">
    <source>
        <dbReference type="Google" id="ProtNLM"/>
    </source>
</evidence>
<protein>
    <recommendedName>
        <fullName evidence="2">DUF2066 domain-containing protein</fullName>
    </recommendedName>
</protein>
<evidence type="ECO:0000313" key="1">
    <source>
        <dbReference type="EMBL" id="VAW94426.1"/>
    </source>
</evidence>
<organism evidence="1">
    <name type="scientific">hydrothermal vent metagenome</name>
    <dbReference type="NCBI Taxonomy" id="652676"/>
    <lineage>
        <taxon>unclassified sequences</taxon>
        <taxon>metagenomes</taxon>
        <taxon>ecological metagenomes</taxon>
    </lineage>
</organism>
<gene>
    <name evidence="1" type="ORF">MNBD_GAMMA19-1848</name>
</gene>
<dbReference type="Pfam" id="PF09839">
    <property type="entry name" value="DUF2066"/>
    <property type="match status" value="1"/>
</dbReference>